<dbReference type="Gene3D" id="3.40.50.150">
    <property type="entry name" value="Vaccinia Virus protein VP39"/>
    <property type="match status" value="1"/>
</dbReference>
<comment type="subcellular location">
    <subcellularLocation>
        <location evidence="1 7">Cytoplasm</location>
    </subcellularLocation>
</comment>
<dbReference type="Proteomes" id="UP000229641">
    <property type="component" value="Unassembled WGS sequence"/>
</dbReference>
<protein>
    <recommendedName>
        <fullName evidence="7">Protein-L-isoaspartate O-methyltransferase</fullName>
        <ecNumber evidence="7">2.1.1.77</ecNumber>
    </recommendedName>
    <alternativeName>
        <fullName evidence="7">L-isoaspartyl protein carboxyl methyltransferase</fullName>
    </alternativeName>
    <alternativeName>
        <fullName evidence="7">Protein L-isoaspartyl methyltransferase</fullName>
    </alternativeName>
    <alternativeName>
        <fullName evidence="7">Protein-beta-aspartate methyltransferase</fullName>
        <shortName evidence="7">PIMT</shortName>
    </alternativeName>
</protein>
<name>A0A2H0LX72_9BACT</name>
<evidence type="ECO:0000256" key="5">
    <source>
        <dbReference type="ARBA" id="ARBA00022679"/>
    </source>
</evidence>
<comment type="catalytic activity">
    <reaction evidence="7">
        <text>[protein]-L-isoaspartate + S-adenosyl-L-methionine = [protein]-L-isoaspartate alpha-methyl ester + S-adenosyl-L-homocysteine</text>
        <dbReference type="Rhea" id="RHEA:12705"/>
        <dbReference type="Rhea" id="RHEA-COMP:12143"/>
        <dbReference type="Rhea" id="RHEA-COMP:12144"/>
        <dbReference type="ChEBI" id="CHEBI:57856"/>
        <dbReference type="ChEBI" id="CHEBI:59789"/>
        <dbReference type="ChEBI" id="CHEBI:90596"/>
        <dbReference type="ChEBI" id="CHEBI:90598"/>
        <dbReference type="EC" id="2.1.1.77"/>
    </reaction>
</comment>
<dbReference type="CDD" id="cd02440">
    <property type="entry name" value="AdoMet_MTases"/>
    <property type="match status" value="1"/>
</dbReference>
<dbReference type="InterPro" id="IPR000682">
    <property type="entry name" value="PCMT"/>
</dbReference>
<evidence type="ECO:0000313" key="8">
    <source>
        <dbReference type="EMBL" id="PIQ88962.1"/>
    </source>
</evidence>
<dbReference type="PANTHER" id="PTHR11579">
    <property type="entry name" value="PROTEIN-L-ISOASPARTATE O-METHYLTRANSFERASE"/>
    <property type="match status" value="1"/>
</dbReference>
<evidence type="ECO:0000256" key="1">
    <source>
        <dbReference type="ARBA" id="ARBA00004496"/>
    </source>
</evidence>
<dbReference type="HAMAP" id="MF_00090">
    <property type="entry name" value="PIMT"/>
    <property type="match status" value="1"/>
</dbReference>
<comment type="function">
    <text evidence="7">Catalyzes the methyl esterification of L-isoaspartyl residues in peptides and proteins that result from spontaneous decomposition of normal L-aspartyl and L-asparaginyl residues. It plays a role in the repair and/or degradation of damaged proteins.</text>
</comment>
<reference evidence="8 9" key="1">
    <citation type="submission" date="2017-09" db="EMBL/GenBank/DDBJ databases">
        <title>Depth-based differentiation of microbial function through sediment-hosted aquifers and enrichment of novel symbionts in the deep terrestrial subsurface.</title>
        <authorList>
            <person name="Probst A.J."/>
            <person name="Ladd B."/>
            <person name="Jarett J.K."/>
            <person name="Geller-Mcgrath D.E."/>
            <person name="Sieber C.M."/>
            <person name="Emerson J.B."/>
            <person name="Anantharaman K."/>
            <person name="Thomas B.C."/>
            <person name="Malmstrom R."/>
            <person name="Stieglmeier M."/>
            <person name="Klingl A."/>
            <person name="Woyke T."/>
            <person name="Ryan C.M."/>
            <person name="Banfield J.F."/>
        </authorList>
    </citation>
    <scope>NUCLEOTIDE SEQUENCE [LARGE SCALE GENOMIC DNA]</scope>
    <source>
        <strain evidence="8">CG11_big_fil_rev_8_21_14_0_20_42_13</strain>
    </source>
</reference>
<proteinExistence type="inferred from homology"/>
<dbReference type="GO" id="GO:0004719">
    <property type="term" value="F:protein-L-isoaspartate (D-aspartate) O-methyltransferase activity"/>
    <property type="evidence" value="ECO:0007669"/>
    <property type="project" value="UniProtKB-UniRule"/>
</dbReference>
<dbReference type="FunFam" id="3.40.50.150:FF:000010">
    <property type="entry name" value="Protein-L-isoaspartate O-methyltransferase"/>
    <property type="match status" value="1"/>
</dbReference>
<dbReference type="EC" id="2.1.1.77" evidence="7"/>
<dbReference type="EMBL" id="PCWA01000081">
    <property type="protein sequence ID" value="PIQ88962.1"/>
    <property type="molecule type" value="Genomic_DNA"/>
</dbReference>
<keyword evidence="5 7" id="KW-0808">Transferase</keyword>
<feature type="active site" evidence="7">
    <location>
        <position position="80"/>
    </location>
</feature>
<dbReference type="GO" id="GO:0032259">
    <property type="term" value="P:methylation"/>
    <property type="evidence" value="ECO:0007669"/>
    <property type="project" value="UniProtKB-KW"/>
</dbReference>
<keyword evidence="4 7" id="KW-0489">Methyltransferase</keyword>
<evidence type="ECO:0000256" key="7">
    <source>
        <dbReference type="HAMAP-Rule" id="MF_00090"/>
    </source>
</evidence>
<comment type="caution">
    <text evidence="8">The sequence shown here is derived from an EMBL/GenBank/DDBJ whole genome shotgun (WGS) entry which is preliminary data.</text>
</comment>
<dbReference type="AlphaFoldDB" id="A0A2H0LX72"/>
<dbReference type="SUPFAM" id="SSF53335">
    <property type="entry name" value="S-adenosyl-L-methionine-dependent methyltransferases"/>
    <property type="match status" value="1"/>
</dbReference>
<evidence type="ECO:0000256" key="6">
    <source>
        <dbReference type="ARBA" id="ARBA00022691"/>
    </source>
</evidence>
<dbReference type="InterPro" id="IPR029063">
    <property type="entry name" value="SAM-dependent_MTases_sf"/>
</dbReference>
<evidence type="ECO:0000256" key="4">
    <source>
        <dbReference type="ARBA" id="ARBA00022603"/>
    </source>
</evidence>
<accession>A0A2H0LX72</accession>
<dbReference type="PROSITE" id="PS01279">
    <property type="entry name" value="PCMT"/>
    <property type="match status" value="1"/>
</dbReference>
<dbReference type="PANTHER" id="PTHR11579:SF0">
    <property type="entry name" value="PROTEIN-L-ISOASPARTATE(D-ASPARTATE) O-METHYLTRANSFERASE"/>
    <property type="match status" value="1"/>
</dbReference>
<dbReference type="Pfam" id="PF01135">
    <property type="entry name" value="PCMT"/>
    <property type="match status" value="1"/>
</dbReference>
<organism evidence="8 9">
    <name type="scientific">Candidatus Ghiorseimicrobium undicola</name>
    <dbReference type="NCBI Taxonomy" id="1974746"/>
    <lineage>
        <taxon>Bacteria</taxon>
        <taxon>Pseudomonadati</taxon>
        <taxon>Candidatus Omnitrophota</taxon>
        <taxon>Candidatus Ghiorseimicrobium</taxon>
    </lineage>
</organism>
<keyword evidence="6 7" id="KW-0949">S-adenosyl-L-methionine</keyword>
<sequence>MFSALVIFSLIGTAALPEEEMHAVRRQEMVKEQLAARGISDKAVLEVMAKVKRHLFVPESLSRMAYEDRPLPISYGQTISQPYIVAFMTQAAGLGSNDRVLEIGTGSGYQAAVLAEIVKEVYTIEIVKPLADRARNRLKVMGYNNIEVRHGDGYQGWKEQAPFDAIIVTAAPDEIPEELIRQLKTGGRMVIPVGSFFQELYRITKTDSGIKKENLLPVAFVPMIHPQE</sequence>
<dbReference type="GO" id="GO:0030091">
    <property type="term" value="P:protein repair"/>
    <property type="evidence" value="ECO:0007669"/>
    <property type="project" value="UniProtKB-UniRule"/>
</dbReference>
<keyword evidence="3 7" id="KW-0963">Cytoplasm</keyword>
<gene>
    <name evidence="7" type="primary">pcm</name>
    <name evidence="8" type="ORF">COV72_05625</name>
</gene>
<evidence type="ECO:0000313" key="9">
    <source>
        <dbReference type="Proteomes" id="UP000229641"/>
    </source>
</evidence>
<comment type="similarity">
    <text evidence="2 7">Belongs to the methyltransferase superfamily. L-isoaspartyl/D-aspartyl protein methyltransferase family.</text>
</comment>
<evidence type="ECO:0000256" key="2">
    <source>
        <dbReference type="ARBA" id="ARBA00005369"/>
    </source>
</evidence>
<dbReference type="NCBIfam" id="NF001453">
    <property type="entry name" value="PRK00312.1"/>
    <property type="match status" value="1"/>
</dbReference>
<evidence type="ECO:0000256" key="3">
    <source>
        <dbReference type="ARBA" id="ARBA00022490"/>
    </source>
</evidence>
<dbReference type="GO" id="GO:0005737">
    <property type="term" value="C:cytoplasm"/>
    <property type="evidence" value="ECO:0007669"/>
    <property type="project" value="UniProtKB-SubCell"/>
</dbReference>
<dbReference type="NCBIfam" id="TIGR00080">
    <property type="entry name" value="pimt"/>
    <property type="match status" value="1"/>
</dbReference>